<gene>
    <name evidence="4" type="ORF">PDESU_05451</name>
</gene>
<name>A0A6C2UAE5_PONDE</name>
<dbReference type="Proteomes" id="UP000366872">
    <property type="component" value="Unassembled WGS sequence"/>
</dbReference>
<dbReference type="GO" id="GO:0005737">
    <property type="term" value="C:cytoplasm"/>
    <property type="evidence" value="ECO:0007669"/>
    <property type="project" value="TreeGrafter"/>
</dbReference>
<dbReference type="InterPro" id="IPR048304">
    <property type="entry name" value="UbiD_Rift_dom"/>
</dbReference>
<dbReference type="RefSeq" id="WP_136082380.1">
    <property type="nucleotide sequence ID" value="NZ_CAAHFG010000004.1"/>
</dbReference>
<reference evidence="4 5" key="1">
    <citation type="submission" date="2019-04" db="EMBL/GenBank/DDBJ databases">
        <authorList>
            <person name="Van Vliet M D."/>
        </authorList>
    </citation>
    <scope>NUCLEOTIDE SEQUENCE [LARGE SCALE GENOMIC DNA]</scope>
    <source>
        <strain evidence="4 5">F1</strain>
    </source>
</reference>
<feature type="domain" description="3-octaprenyl-4-hydroxybenzoate carboxy-lyase-like Rift-related" evidence="1">
    <location>
        <begin position="115"/>
        <end position="317"/>
    </location>
</feature>
<evidence type="ECO:0000259" key="2">
    <source>
        <dbReference type="Pfam" id="PF20695"/>
    </source>
</evidence>
<dbReference type="PANTHER" id="PTHR30108:SF7">
    <property type="entry name" value="3-POLYPRENYL-4-HYDROXYBENZOATE DECARBOXYLASE"/>
    <property type="match status" value="1"/>
</dbReference>
<evidence type="ECO:0000259" key="3">
    <source>
        <dbReference type="Pfam" id="PF20696"/>
    </source>
</evidence>
<evidence type="ECO:0000259" key="1">
    <source>
        <dbReference type="Pfam" id="PF01977"/>
    </source>
</evidence>
<dbReference type="Pfam" id="PF20695">
    <property type="entry name" value="UbiD_N"/>
    <property type="match status" value="1"/>
</dbReference>
<dbReference type="InterPro" id="IPR002830">
    <property type="entry name" value="UbiD"/>
</dbReference>
<dbReference type="Pfam" id="PF20696">
    <property type="entry name" value="UbiD_C"/>
    <property type="match status" value="1"/>
</dbReference>
<organism evidence="4 5">
    <name type="scientific">Pontiella desulfatans</name>
    <dbReference type="NCBI Taxonomy" id="2750659"/>
    <lineage>
        <taxon>Bacteria</taxon>
        <taxon>Pseudomonadati</taxon>
        <taxon>Kiritimatiellota</taxon>
        <taxon>Kiritimatiellia</taxon>
        <taxon>Kiritimatiellales</taxon>
        <taxon>Pontiellaceae</taxon>
        <taxon>Pontiella</taxon>
    </lineage>
</organism>
<dbReference type="PANTHER" id="PTHR30108">
    <property type="entry name" value="3-OCTAPRENYL-4-HYDROXYBENZOATE CARBOXY-LYASE-RELATED"/>
    <property type="match status" value="1"/>
</dbReference>
<dbReference type="Gene3D" id="3.40.1670.10">
    <property type="entry name" value="UbiD C-terminal domain-like"/>
    <property type="match status" value="1"/>
</dbReference>
<dbReference type="EMBL" id="CAAHFG010000004">
    <property type="protein sequence ID" value="VGO16859.1"/>
    <property type="molecule type" value="Genomic_DNA"/>
</dbReference>
<dbReference type="AlphaFoldDB" id="A0A6C2UAE5"/>
<proteinExistence type="predicted"/>
<accession>A0A6C2UAE5</accession>
<protein>
    <submittedName>
        <fullName evidence="4">4-hydroxybenzoate decarboxylase subunit C</fullName>
    </submittedName>
</protein>
<sequence>MGYRSTRECIEALEKHGQLLRIADEVDPHLEMAEIQRRVYAAKGPALLFENVKGCKFPCVSNLFGTPERTRLIFADTYDQVAALVASKADPLNLLKKPGHALRAGLSALHALPKRVSASSAPVFECRGTISDLPPIVSWPDDGGAFITLPQVYSEHPDHPGKPLKSNLGMYRIQLNGNEYVTDKEVGLHYQIHRGIGVHQKLHQDQGKPFRVAIFIGGPPAMSFSAVMPLPEGMPEVAFAGLLAGRRFRYARHKEWTVAAEADFCIIGTIKQELKREGPFGDHLGYYSLAHPFPCLEVEELFHRKDAVWPFTVVGRPPQEDTTFGEVIHDMTGAVIPTEIPGLKAVHAVDAAGVHPLLLAIGQERYTPYVKTIRPSEMLTMANAVLGKGQLSLAKYLFITNEADAPGLDIHDIPAFFKHVLERIRWERDLHFQTETSIDTLDYSGDALNHGSKVVFAANGDAIRGLGTEKPDLDCTVVAPGILALASTFELETFAKQLEGLVPVERFPLVVLCDDPEFLAADFSNFLWVTFTRSNPARDIHGVGAKTEFKHWGCTGPLIIDARLKPHHAPPLIEDPAVTEKVDALFVTDGSLAML</sequence>
<dbReference type="InterPro" id="IPR049383">
    <property type="entry name" value="UbiD-like_N"/>
</dbReference>
<dbReference type="InterPro" id="IPR049381">
    <property type="entry name" value="UbiD-like_C"/>
</dbReference>
<dbReference type="SUPFAM" id="SSF50475">
    <property type="entry name" value="FMN-binding split barrel"/>
    <property type="match status" value="1"/>
</dbReference>
<evidence type="ECO:0000313" key="4">
    <source>
        <dbReference type="EMBL" id="VGO16859.1"/>
    </source>
</evidence>
<feature type="domain" description="3-octaprenyl-4-hydroxybenzoate carboxy-lyase-like C-terminal" evidence="3">
    <location>
        <begin position="323"/>
        <end position="458"/>
    </location>
</feature>
<dbReference type="GO" id="GO:0016831">
    <property type="term" value="F:carboxy-lyase activity"/>
    <property type="evidence" value="ECO:0007669"/>
    <property type="project" value="InterPro"/>
</dbReference>
<keyword evidence="5" id="KW-1185">Reference proteome</keyword>
<dbReference type="Pfam" id="PF01977">
    <property type="entry name" value="UbiD"/>
    <property type="match status" value="1"/>
</dbReference>
<dbReference type="SUPFAM" id="SSF143968">
    <property type="entry name" value="UbiD C-terminal domain-like"/>
    <property type="match status" value="2"/>
</dbReference>
<evidence type="ECO:0000313" key="5">
    <source>
        <dbReference type="Proteomes" id="UP000366872"/>
    </source>
</evidence>
<feature type="domain" description="3-octaprenyl-4-hydroxybenzoate carboxy-lyase-like N-terminal" evidence="2">
    <location>
        <begin position="10"/>
        <end position="84"/>
    </location>
</feature>